<feature type="region of interest" description="Disordered" evidence="5">
    <location>
        <begin position="273"/>
        <end position="368"/>
    </location>
</feature>
<keyword evidence="3 4" id="KW-0012">Acyltransferase</keyword>
<dbReference type="SMART" id="SM00563">
    <property type="entry name" value="PlsC"/>
    <property type="match status" value="1"/>
</dbReference>
<keyword evidence="4" id="KW-0594">Phospholipid biosynthesis</keyword>
<organism evidence="8 9">
    <name type="scientific">Marasmius tenuissimus</name>
    <dbReference type="NCBI Taxonomy" id="585030"/>
    <lineage>
        <taxon>Eukaryota</taxon>
        <taxon>Fungi</taxon>
        <taxon>Dikarya</taxon>
        <taxon>Basidiomycota</taxon>
        <taxon>Agaricomycotina</taxon>
        <taxon>Agaricomycetes</taxon>
        <taxon>Agaricomycetidae</taxon>
        <taxon>Agaricales</taxon>
        <taxon>Marasmiineae</taxon>
        <taxon>Marasmiaceae</taxon>
        <taxon>Marasmius</taxon>
    </lineage>
</organism>
<dbReference type="Proteomes" id="UP001437256">
    <property type="component" value="Unassembled WGS sequence"/>
</dbReference>
<accession>A0ABR3A9Y5</accession>
<comment type="catalytic activity">
    <reaction evidence="4">
        <text>a 1-acyl-sn-glycero-3-phosphate + an acyl-CoA = a 1,2-diacyl-sn-glycero-3-phosphate + CoA</text>
        <dbReference type="Rhea" id="RHEA:19709"/>
        <dbReference type="ChEBI" id="CHEBI:57287"/>
        <dbReference type="ChEBI" id="CHEBI:57970"/>
        <dbReference type="ChEBI" id="CHEBI:58342"/>
        <dbReference type="ChEBI" id="CHEBI:58608"/>
        <dbReference type="EC" id="2.3.1.51"/>
    </reaction>
</comment>
<feature type="compositionally biased region" description="Polar residues" evidence="5">
    <location>
        <begin position="288"/>
        <end position="301"/>
    </location>
</feature>
<sequence length="368" mass="40133">MIGSFFSKVFRPLAYLSIPVILIRGFAMSTPNGRYYVRLGVYVASMTMVATFSAVIGAVMAIAGHRYDVNFVVARTFYFLGSNVLGITIEVEGEEHLNTRPALYMSNHQSMLDILFVARTMPKKASIMAKKSIQISPLGPFMMLAGTIFVDRGNNARAIRSLEAAGEVMRKNRTSLWIYPEGTRHLADHPELLPFKKGGFYLAIQAGIPIVPIVSENYWHLYHQGHFEPGTAKIRVLPPVPTEGLTAADVPELITRVRNQMLEALLEISSHVPAEKKTSSEKAEVEQLSETPSATTSSQEYVQLRDEKTPGPSAPPVSESDSPGAHGVTPRSPSVSSISSSSHGTRTTSENGTETEEDEGMVLVGKPA</sequence>
<dbReference type="EC" id="2.3.1.51" evidence="4"/>
<evidence type="ECO:0000256" key="2">
    <source>
        <dbReference type="ARBA" id="ARBA00022679"/>
    </source>
</evidence>
<dbReference type="NCBIfam" id="TIGR00530">
    <property type="entry name" value="AGP_acyltrn"/>
    <property type="match status" value="1"/>
</dbReference>
<keyword evidence="6" id="KW-1133">Transmembrane helix</keyword>
<evidence type="ECO:0000313" key="9">
    <source>
        <dbReference type="Proteomes" id="UP001437256"/>
    </source>
</evidence>
<feature type="domain" description="Phospholipid/glycerol acyltransferase" evidence="7">
    <location>
        <begin position="102"/>
        <end position="218"/>
    </location>
</feature>
<comment type="caution">
    <text evidence="8">The sequence shown here is derived from an EMBL/GenBank/DDBJ whole genome shotgun (WGS) entry which is preliminary data.</text>
</comment>
<dbReference type="InterPro" id="IPR004552">
    <property type="entry name" value="AGP_acyltrans"/>
</dbReference>
<keyword evidence="4" id="KW-1208">Phospholipid metabolism</keyword>
<dbReference type="PANTHER" id="PTHR10434">
    <property type="entry name" value="1-ACYL-SN-GLYCEROL-3-PHOSPHATE ACYLTRANSFERASE"/>
    <property type="match status" value="1"/>
</dbReference>
<keyword evidence="9" id="KW-1185">Reference proteome</keyword>
<dbReference type="EMBL" id="JBBXMP010000008">
    <property type="protein sequence ID" value="KAL0070192.1"/>
    <property type="molecule type" value="Genomic_DNA"/>
</dbReference>
<reference evidence="8 9" key="1">
    <citation type="submission" date="2024-05" db="EMBL/GenBank/DDBJ databases">
        <title>A draft genome resource for the thread blight pathogen Marasmius tenuissimus strain MS-2.</title>
        <authorList>
            <person name="Yulfo-Soto G.E."/>
            <person name="Baruah I.K."/>
            <person name="Amoako-Attah I."/>
            <person name="Bukari Y."/>
            <person name="Meinhardt L.W."/>
            <person name="Bailey B.A."/>
            <person name="Cohen S.P."/>
        </authorList>
    </citation>
    <scope>NUCLEOTIDE SEQUENCE [LARGE SCALE GENOMIC DNA]</scope>
    <source>
        <strain evidence="8 9">MS-2</strain>
    </source>
</reference>
<evidence type="ECO:0000313" key="8">
    <source>
        <dbReference type="EMBL" id="KAL0070192.1"/>
    </source>
</evidence>
<name>A0ABR3A9Y5_9AGAR</name>
<evidence type="ECO:0000256" key="1">
    <source>
        <dbReference type="ARBA" id="ARBA00008655"/>
    </source>
</evidence>
<keyword evidence="4" id="KW-0443">Lipid metabolism</keyword>
<comment type="similarity">
    <text evidence="1 4">Belongs to the 1-acyl-sn-glycerol-3-phosphate acyltransferase family.</text>
</comment>
<keyword evidence="4" id="KW-0444">Lipid biosynthesis</keyword>
<feature type="compositionally biased region" description="Low complexity" evidence="5">
    <location>
        <begin position="328"/>
        <end position="349"/>
    </location>
</feature>
<gene>
    <name evidence="8" type="primary">SLC1</name>
    <name evidence="8" type="ORF">AAF712_002682</name>
</gene>
<keyword evidence="6" id="KW-0472">Membrane</keyword>
<evidence type="ECO:0000256" key="5">
    <source>
        <dbReference type="SAM" id="MobiDB-lite"/>
    </source>
</evidence>
<dbReference type="CDD" id="cd07989">
    <property type="entry name" value="LPLAT_AGPAT-like"/>
    <property type="match status" value="1"/>
</dbReference>
<evidence type="ECO:0000256" key="3">
    <source>
        <dbReference type="ARBA" id="ARBA00023315"/>
    </source>
</evidence>
<dbReference type="Pfam" id="PF01553">
    <property type="entry name" value="Acyltransferase"/>
    <property type="match status" value="1"/>
</dbReference>
<feature type="transmembrane region" description="Helical" evidence="6">
    <location>
        <begin position="12"/>
        <end position="29"/>
    </location>
</feature>
<dbReference type="GO" id="GO:0003841">
    <property type="term" value="F:1-acylglycerol-3-phosphate O-acyltransferase activity"/>
    <property type="evidence" value="ECO:0007669"/>
    <property type="project" value="UniProtKB-EC"/>
</dbReference>
<protein>
    <recommendedName>
        <fullName evidence="4">1-acyl-sn-glycerol-3-phosphate acyltransferase</fullName>
        <ecNumber evidence="4">2.3.1.51</ecNumber>
    </recommendedName>
</protein>
<evidence type="ECO:0000256" key="4">
    <source>
        <dbReference type="RuleBase" id="RU361267"/>
    </source>
</evidence>
<dbReference type="InterPro" id="IPR002123">
    <property type="entry name" value="Plipid/glycerol_acylTrfase"/>
</dbReference>
<feature type="transmembrane region" description="Helical" evidence="6">
    <location>
        <begin position="41"/>
        <end position="63"/>
    </location>
</feature>
<comment type="domain">
    <text evidence="4">The HXXXXD motif is essential for acyltransferase activity and may constitute the binding site for the phosphate moiety of the glycerol-3-phosphate.</text>
</comment>
<keyword evidence="2 4" id="KW-0808">Transferase</keyword>
<proteinExistence type="inferred from homology"/>
<dbReference type="PANTHER" id="PTHR10434:SF11">
    <property type="entry name" value="1-ACYL-SN-GLYCEROL-3-PHOSPHATE ACYLTRANSFERASE"/>
    <property type="match status" value="1"/>
</dbReference>
<dbReference type="SUPFAM" id="SSF69593">
    <property type="entry name" value="Glycerol-3-phosphate (1)-acyltransferase"/>
    <property type="match status" value="1"/>
</dbReference>
<evidence type="ECO:0000259" key="7">
    <source>
        <dbReference type="SMART" id="SM00563"/>
    </source>
</evidence>
<keyword evidence="6" id="KW-0812">Transmembrane</keyword>
<feature type="compositionally biased region" description="Basic and acidic residues" evidence="5">
    <location>
        <begin position="273"/>
        <end position="285"/>
    </location>
</feature>
<evidence type="ECO:0000256" key="6">
    <source>
        <dbReference type="SAM" id="Phobius"/>
    </source>
</evidence>